<accession>A0ABQ0BZU7</accession>
<dbReference type="InterPro" id="IPR003838">
    <property type="entry name" value="ABC3_permease_C"/>
</dbReference>
<evidence type="ECO:0000313" key="11">
    <source>
        <dbReference type="Proteomes" id="UP001600941"/>
    </source>
</evidence>
<evidence type="ECO:0000256" key="7">
    <source>
        <dbReference type="SAM" id="Phobius"/>
    </source>
</evidence>
<reference evidence="10 11" key="1">
    <citation type="submission" date="2024-04" db="EMBL/GenBank/DDBJ databases">
        <title>Defined microbial consortia suppress multidrug-resistant proinflammatory Enterobacteriaceae via ecological control.</title>
        <authorList>
            <person name="Furuichi M."/>
            <person name="Kawaguchi T."/>
            <person name="Pust M."/>
            <person name="Yasuma K."/>
            <person name="Plichta D."/>
            <person name="Hasegawa N."/>
            <person name="Ohya T."/>
            <person name="Bhattarai S."/>
            <person name="Sasajima S."/>
            <person name="Aoto Y."/>
            <person name="Tuganbaev T."/>
            <person name="Yaginuma M."/>
            <person name="Ueda M."/>
            <person name="Okahashi N."/>
            <person name="Amafuji K."/>
            <person name="Kiridooshi Y."/>
            <person name="Sugita K."/>
            <person name="Strazar M."/>
            <person name="Skelly A."/>
            <person name="Suda W."/>
            <person name="Hattori M."/>
            <person name="Nakamoto N."/>
            <person name="Caballero S."/>
            <person name="Norman J."/>
            <person name="Olle B."/>
            <person name="Tanoue T."/>
            <person name="Arita M."/>
            <person name="Bucci V."/>
            <person name="Atarashi K."/>
            <person name="Xavier R."/>
            <person name="Honda K."/>
        </authorList>
    </citation>
    <scope>NUCLEOTIDE SEQUENCE [LARGE SCALE GENOMIC DNA]</scope>
    <source>
        <strain evidence="11">k34-0107-D12</strain>
    </source>
</reference>
<feature type="transmembrane region" description="Helical" evidence="7">
    <location>
        <begin position="21"/>
        <end position="44"/>
    </location>
</feature>
<feature type="transmembrane region" description="Helical" evidence="7">
    <location>
        <begin position="254"/>
        <end position="274"/>
    </location>
</feature>
<dbReference type="PANTHER" id="PTHR30572">
    <property type="entry name" value="MEMBRANE COMPONENT OF TRANSPORTER-RELATED"/>
    <property type="match status" value="1"/>
</dbReference>
<evidence type="ECO:0000256" key="5">
    <source>
        <dbReference type="ARBA" id="ARBA00023136"/>
    </source>
</evidence>
<evidence type="ECO:0000256" key="4">
    <source>
        <dbReference type="ARBA" id="ARBA00022989"/>
    </source>
</evidence>
<name>A0ABQ0BZU7_9FIRM</name>
<feature type="transmembrane region" description="Helical" evidence="7">
    <location>
        <begin position="424"/>
        <end position="445"/>
    </location>
</feature>
<evidence type="ECO:0000256" key="1">
    <source>
        <dbReference type="ARBA" id="ARBA00004651"/>
    </source>
</evidence>
<proteinExistence type="inferred from homology"/>
<organism evidence="10 11">
    <name type="scientific">Blautia parvula</name>
    <dbReference type="NCBI Taxonomy" id="2877527"/>
    <lineage>
        <taxon>Bacteria</taxon>
        <taxon>Bacillati</taxon>
        <taxon>Bacillota</taxon>
        <taxon>Clostridia</taxon>
        <taxon>Lachnospirales</taxon>
        <taxon>Lachnospiraceae</taxon>
        <taxon>Blautia</taxon>
    </lineage>
</organism>
<comment type="subcellular location">
    <subcellularLocation>
        <location evidence="1">Cell membrane</location>
        <topology evidence="1">Multi-pass membrane protein</topology>
    </subcellularLocation>
</comment>
<sequence length="776" mass="84932">MKSYLNLVPISAKVHKRQNRMTILCIIISVLLVTTIFSGADMMIRTESIFLQKKHGSWHIQLENPPKEAADKIIRRPDVTAVGWSEKFNDDAELPYYIGEKKAVLCGTDETYMTRLTDGLEEGSFPQKDNEILLSSNAKIALHAQIGESITLRTPAGDTDFIVSGFGSDEKEYYQGQTYLVAVYMTRNAFTGIMEQNGIKNNPFCYIQYQDAGKAEKSMSDLQEQYQLPKESISENTAVMGIAGKSKNTSIMSFYGIAAVLFVLVLSAGVLMISSSMNSNVAQRTKFFGMMRCIGASRSQIIRFVRLEALSWCKTAVPVGMVLGTAVSWVLCAILHYGIGGEFSVMPVFALSPVGLISGAVVGVVTVLLAARSPAKRAAKVSPMAAVSGNGETKPSVKHAVKSGFGKIEWTLGVHHAIASKRNWLMMTASFSLSIILFLCFFVGIDFAGQLLPSFRSWQPDISLNGYANSLVLDRQLSDEISQIPGVSHVFGSSYINKVPVTSSREGIENINLVSYTDYLLDGSKDRVVQGDISTIYGDSNCVMIIRNKDNPMKVGDTIRIGENEMKITCAVSDGLYSSEMGVICSQETFDRLMGEQNYNLIGIQLDKDATEKTVQKISDLAQDDVIFTDNRQSNQEIKATYLATRFIGYGFLAVVAMITLFNIINSISMSVTARIKQYGAMRAVGMDGNQLTGMIAAEAFTYAVSGLIVGCVIGLLLSGFLHVRLLTHFFGIPWEFPVVLLGVIIVFILVSAAAAVYAPAKRLRNMVVTETINEL</sequence>
<feature type="transmembrane region" description="Helical" evidence="7">
    <location>
        <begin position="316"/>
        <end position="339"/>
    </location>
</feature>
<feature type="domain" description="ABC3 transporter permease C-terminal" evidence="8">
    <location>
        <begin position="652"/>
        <end position="767"/>
    </location>
</feature>
<comment type="similarity">
    <text evidence="6">Belongs to the ABC-4 integral membrane protein family.</text>
</comment>
<protein>
    <submittedName>
        <fullName evidence="10">ABC transporter permease</fullName>
    </submittedName>
</protein>
<dbReference type="EMBL" id="BAABZQ010000001">
    <property type="protein sequence ID" value="GAA6502076.1"/>
    <property type="molecule type" value="Genomic_DNA"/>
</dbReference>
<evidence type="ECO:0000259" key="8">
    <source>
        <dbReference type="Pfam" id="PF02687"/>
    </source>
</evidence>
<dbReference type="InterPro" id="IPR050250">
    <property type="entry name" value="Macrolide_Exporter_MacB"/>
</dbReference>
<evidence type="ECO:0000256" key="3">
    <source>
        <dbReference type="ARBA" id="ARBA00022692"/>
    </source>
</evidence>
<evidence type="ECO:0000259" key="9">
    <source>
        <dbReference type="Pfam" id="PF12704"/>
    </source>
</evidence>
<dbReference type="Pfam" id="PF12704">
    <property type="entry name" value="MacB_PCD"/>
    <property type="match status" value="1"/>
</dbReference>
<feature type="transmembrane region" description="Helical" evidence="7">
    <location>
        <begin position="345"/>
        <end position="371"/>
    </location>
</feature>
<dbReference type="Pfam" id="PF02687">
    <property type="entry name" value="FtsX"/>
    <property type="match status" value="2"/>
</dbReference>
<keyword evidence="11" id="KW-1185">Reference proteome</keyword>
<keyword evidence="3 7" id="KW-0812">Transmembrane</keyword>
<keyword evidence="2" id="KW-1003">Cell membrane</keyword>
<evidence type="ECO:0000256" key="2">
    <source>
        <dbReference type="ARBA" id="ARBA00022475"/>
    </source>
</evidence>
<dbReference type="InterPro" id="IPR025857">
    <property type="entry name" value="MacB_PCD"/>
</dbReference>
<evidence type="ECO:0000256" key="6">
    <source>
        <dbReference type="ARBA" id="ARBA00038076"/>
    </source>
</evidence>
<keyword evidence="4 7" id="KW-1133">Transmembrane helix</keyword>
<evidence type="ECO:0000313" key="10">
    <source>
        <dbReference type="EMBL" id="GAA6502076.1"/>
    </source>
</evidence>
<feature type="transmembrane region" description="Helical" evidence="7">
    <location>
        <begin position="692"/>
        <end position="717"/>
    </location>
</feature>
<comment type="caution">
    <text evidence="10">The sequence shown here is derived from an EMBL/GenBank/DDBJ whole genome shotgun (WGS) entry which is preliminary data.</text>
</comment>
<feature type="domain" description="ABC3 transporter permease C-terminal" evidence="8">
    <location>
        <begin position="260"/>
        <end position="383"/>
    </location>
</feature>
<feature type="transmembrane region" description="Helical" evidence="7">
    <location>
        <begin position="737"/>
        <end position="759"/>
    </location>
</feature>
<feature type="domain" description="MacB-like periplasmic core" evidence="9">
    <location>
        <begin position="21"/>
        <end position="218"/>
    </location>
</feature>
<dbReference type="Proteomes" id="UP001600941">
    <property type="component" value="Unassembled WGS sequence"/>
</dbReference>
<dbReference type="PANTHER" id="PTHR30572:SF4">
    <property type="entry name" value="ABC TRANSPORTER PERMEASE YTRF"/>
    <property type="match status" value="1"/>
</dbReference>
<gene>
    <name evidence="10" type="ORF">K340107D12_48920</name>
</gene>
<dbReference type="RefSeq" id="WP_227210261.1">
    <property type="nucleotide sequence ID" value="NZ_BAABZQ010000001.1"/>
</dbReference>
<feature type="transmembrane region" description="Helical" evidence="7">
    <location>
        <begin position="647"/>
        <end position="672"/>
    </location>
</feature>
<keyword evidence="5 7" id="KW-0472">Membrane</keyword>